<evidence type="ECO:0000256" key="6">
    <source>
        <dbReference type="PROSITE-ProRule" id="PRU00169"/>
    </source>
</evidence>
<dbReference type="Proteomes" id="UP000319732">
    <property type="component" value="Unassembled WGS sequence"/>
</dbReference>
<reference evidence="10 11" key="1">
    <citation type="submission" date="2019-06" db="EMBL/GenBank/DDBJ databases">
        <title>Whole genome sequence for Cellvibrionaceae sp. R142.</title>
        <authorList>
            <person name="Wang G."/>
        </authorList>
    </citation>
    <scope>NUCLEOTIDE SEQUENCE [LARGE SCALE GENOMIC DNA]</scope>
    <source>
        <strain evidence="10 11">R142</strain>
    </source>
</reference>
<dbReference type="Gene3D" id="3.40.50.300">
    <property type="entry name" value="P-loop containing nucleotide triphosphate hydrolases"/>
    <property type="match status" value="1"/>
</dbReference>
<feature type="region of interest" description="Disordered" evidence="7">
    <location>
        <begin position="378"/>
        <end position="398"/>
    </location>
</feature>
<dbReference type="InterPro" id="IPR027417">
    <property type="entry name" value="P-loop_NTPase"/>
</dbReference>
<dbReference type="EMBL" id="VHSG01000022">
    <property type="protein sequence ID" value="TQV71202.1"/>
    <property type="molecule type" value="Genomic_DNA"/>
</dbReference>
<dbReference type="SUPFAM" id="SSF52172">
    <property type="entry name" value="CheY-like"/>
    <property type="match status" value="1"/>
</dbReference>
<dbReference type="Gene3D" id="3.40.50.2300">
    <property type="match status" value="1"/>
</dbReference>
<keyword evidence="4" id="KW-0238">DNA-binding</keyword>
<proteinExistence type="predicted"/>
<evidence type="ECO:0000256" key="2">
    <source>
        <dbReference type="ARBA" id="ARBA00022840"/>
    </source>
</evidence>
<evidence type="ECO:0000259" key="9">
    <source>
        <dbReference type="PROSITE" id="PS50110"/>
    </source>
</evidence>
<protein>
    <submittedName>
        <fullName evidence="10">Sigma-54-dependent Fis family transcriptional regulator</fullName>
    </submittedName>
</protein>
<dbReference type="PROSITE" id="PS00688">
    <property type="entry name" value="SIGMA54_INTERACT_3"/>
    <property type="match status" value="1"/>
</dbReference>
<feature type="domain" description="Sigma-54 factor interaction" evidence="8">
    <location>
        <begin position="135"/>
        <end position="364"/>
    </location>
</feature>
<dbReference type="Pfam" id="PF00072">
    <property type="entry name" value="Response_reg"/>
    <property type="match status" value="1"/>
</dbReference>
<gene>
    <name evidence="10" type="ORF">FKG94_20165</name>
</gene>
<feature type="domain" description="Response regulatory" evidence="9">
    <location>
        <begin position="5"/>
        <end position="119"/>
    </location>
</feature>
<dbReference type="GO" id="GO:0043565">
    <property type="term" value="F:sequence-specific DNA binding"/>
    <property type="evidence" value="ECO:0007669"/>
    <property type="project" value="InterPro"/>
</dbReference>
<dbReference type="AlphaFoldDB" id="A0A545T1Y3"/>
<dbReference type="OrthoDB" id="9804019at2"/>
<dbReference type="InterPro" id="IPR002197">
    <property type="entry name" value="HTH_Fis"/>
</dbReference>
<keyword evidence="6" id="KW-0597">Phosphoprotein</keyword>
<dbReference type="GO" id="GO:0006355">
    <property type="term" value="P:regulation of DNA-templated transcription"/>
    <property type="evidence" value="ECO:0007669"/>
    <property type="project" value="InterPro"/>
</dbReference>
<keyword evidence="11" id="KW-1185">Reference proteome</keyword>
<dbReference type="InterPro" id="IPR025662">
    <property type="entry name" value="Sigma_54_int_dom_ATP-bd_1"/>
</dbReference>
<evidence type="ECO:0000256" key="4">
    <source>
        <dbReference type="ARBA" id="ARBA00023125"/>
    </source>
</evidence>
<dbReference type="PROSITE" id="PS50045">
    <property type="entry name" value="SIGMA54_INTERACT_4"/>
    <property type="match status" value="1"/>
</dbReference>
<evidence type="ECO:0000256" key="7">
    <source>
        <dbReference type="SAM" id="MobiDB-lite"/>
    </source>
</evidence>
<evidence type="ECO:0000259" key="8">
    <source>
        <dbReference type="PROSITE" id="PS50045"/>
    </source>
</evidence>
<dbReference type="InterPro" id="IPR058031">
    <property type="entry name" value="AAA_lid_NorR"/>
</dbReference>
<keyword evidence="5" id="KW-0804">Transcription</keyword>
<dbReference type="FunFam" id="3.40.50.300:FF:000006">
    <property type="entry name" value="DNA-binding transcriptional regulator NtrC"/>
    <property type="match status" value="1"/>
</dbReference>
<name>A0A545T1Y3_9GAMM</name>
<organism evidence="10 11">
    <name type="scientific">Exilibacterium tricleocarpae</name>
    <dbReference type="NCBI Taxonomy" id="2591008"/>
    <lineage>
        <taxon>Bacteria</taxon>
        <taxon>Pseudomonadati</taxon>
        <taxon>Pseudomonadota</taxon>
        <taxon>Gammaproteobacteria</taxon>
        <taxon>Cellvibrionales</taxon>
        <taxon>Cellvibrionaceae</taxon>
        <taxon>Exilibacterium</taxon>
    </lineage>
</organism>
<dbReference type="PANTHER" id="PTHR32071:SF100">
    <property type="entry name" value="RESPONSE REGULATOR PROTEIN PILR"/>
    <property type="match status" value="1"/>
</dbReference>
<dbReference type="Pfam" id="PF25601">
    <property type="entry name" value="AAA_lid_14"/>
    <property type="match status" value="1"/>
</dbReference>
<evidence type="ECO:0000256" key="5">
    <source>
        <dbReference type="ARBA" id="ARBA00023163"/>
    </source>
</evidence>
<keyword evidence="1" id="KW-0547">Nucleotide-binding</keyword>
<dbReference type="SUPFAM" id="SSF46689">
    <property type="entry name" value="Homeodomain-like"/>
    <property type="match status" value="1"/>
</dbReference>
<dbReference type="InterPro" id="IPR025944">
    <property type="entry name" value="Sigma_54_int_dom_CS"/>
</dbReference>
<sequence length="454" mass="50313">MTQSLALIIDDEPDIRELLEITLGRMQIDAHCAENLSKARKLLEHNDYHLCLTDLKLPDGNGIELVKEIQKHTPQLPVAVFTAHGNMDIAIEAMKAGAFDFLSKPVDLENLRKLVSSALTAGQSSREKSEISTLLIGNSGEIRKLQKKIDKLARSQAPIYISGESGSGKELVARSIHYQGPRGSGPFIPVNCGAIPTELMESEFFGHKKGSFTGAHQDKQGLFQAADGGTLFLDEVADLPLDMQVKLLRAIQEKAVRPIGAQEEIRVDVRILSATHKDLLAEITANRFRNDLFYRINVIELKVPSLRDRLEDLEPLSDFFLERLARELNAPAVHLSAAALETLRGYRFPGNVRELENILERAYTLCDGDEIDAKDLSLSPAMDGHATPSPSGASKARPIAGDESLDHYLEDIERELLLEALERAKWNKTNAAKALGISFRSLRYRLKKLGLEDD</sequence>
<dbReference type="InterPro" id="IPR009057">
    <property type="entry name" value="Homeodomain-like_sf"/>
</dbReference>
<accession>A0A545T1Y3</accession>
<dbReference type="Gene3D" id="1.10.10.60">
    <property type="entry name" value="Homeodomain-like"/>
    <property type="match status" value="1"/>
</dbReference>
<evidence type="ECO:0000313" key="11">
    <source>
        <dbReference type="Proteomes" id="UP000319732"/>
    </source>
</evidence>
<dbReference type="GO" id="GO:0000160">
    <property type="term" value="P:phosphorelay signal transduction system"/>
    <property type="evidence" value="ECO:0007669"/>
    <property type="project" value="InterPro"/>
</dbReference>
<dbReference type="InterPro" id="IPR025943">
    <property type="entry name" value="Sigma_54_int_dom_ATP-bd_2"/>
</dbReference>
<evidence type="ECO:0000313" key="10">
    <source>
        <dbReference type="EMBL" id="TQV71202.1"/>
    </source>
</evidence>
<dbReference type="InterPro" id="IPR002078">
    <property type="entry name" value="Sigma_54_int"/>
</dbReference>
<dbReference type="Pfam" id="PF02954">
    <property type="entry name" value="HTH_8"/>
    <property type="match status" value="1"/>
</dbReference>
<dbReference type="PROSITE" id="PS50110">
    <property type="entry name" value="RESPONSE_REGULATORY"/>
    <property type="match status" value="1"/>
</dbReference>
<dbReference type="SMART" id="SM00448">
    <property type="entry name" value="REC"/>
    <property type="match status" value="1"/>
</dbReference>
<feature type="modified residue" description="4-aspartylphosphate" evidence="6">
    <location>
        <position position="54"/>
    </location>
</feature>
<dbReference type="GO" id="GO:0005524">
    <property type="term" value="F:ATP binding"/>
    <property type="evidence" value="ECO:0007669"/>
    <property type="project" value="UniProtKB-KW"/>
</dbReference>
<dbReference type="CDD" id="cd00009">
    <property type="entry name" value="AAA"/>
    <property type="match status" value="1"/>
</dbReference>
<evidence type="ECO:0000256" key="1">
    <source>
        <dbReference type="ARBA" id="ARBA00022741"/>
    </source>
</evidence>
<dbReference type="SUPFAM" id="SSF52540">
    <property type="entry name" value="P-loop containing nucleoside triphosphate hydrolases"/>
    <property type="match status" value="1"/>
</dbReference>
<dbReference type="Gene3D" id="1.10.8.60">
    <property type="match status" value="1"/>
</dbReference>
<keyword evidence="2" id="KW-0067">ATP-binding</keyword>
<dbReference type="PROSITE" id="PS00675">
    <property type="entry name" value="SIGMA54_INTERACT_1"/>
    <property type="match status" value="1"/>
</dbReference>
<dbReference type="PRINTS" id="PR01590">
    <property type="entry name" value="HTHFIS"/>
</dbReference>
<evidence type="ECO:0000256" key="3">
    <source>
        <dbReference type="ARBA" id="ARBA00023015"/>
    </source>
</evidence>
<comment type="caution">
    <text evidence="10">The sequence shown here is derived from an EMBL/GenBank/DDBJ whole genome shotgun (WGS) entry which is preliminary data.</text>
</comment>
<dbReference type="InterPro" id="IPR011006">
    <property type="entry name" value="CheY-like_superfamily"/>
</dbReference>
<dbReference type="Pfam" id="PF00158">
    <property type="entry name" value="Sigma54_activat"/>
    <property type="match status" value="1"/>
</dbReference>
<dbReference type="InterPro" id="IPR003593">
    <property type="entry name" value="AAA+_ATPase"/>
</dbReference>
<dbReference type="PROSITE" id="PS00676">
    <property type="entry name" value="SIGMA54_INTERACT_2"/>
    <property type="match status" value="1"/>
</dbReference>
<keyword evidence="3" id="KW-0805">Transcription regulation</keyword>
<dbReference type="InterPro" id="IPR001789">
    <property type="entry name" value="Sig_transdc_resp-reg_receiver"/>
</dbReference>
<dbReference type="PANTHER" id="PTHR32071">
    <property type="entry name" value="TRANSCRIPTIONAL REGULATORY PROTEIN"/>
    <property type="match status" value="1"/>
</dbReference>
<dbReference type="SMART" id="SM00382">
    <property type="entry name" value="AAA"/>
    <property type="match status" value="1"/>
</dbReference>
<dbReference type="RefSeq" id="WP_142928744.1">
    <property type="nucleotide sequence ID" value="NZ_ML660100.1"/>
</dbReference>